<dbReference type="EMBL" id="CP039351">
    <property type="protein sequence ID" value="QCE00603.1"/>
    <property type="molecule type" value="Genomic_DNA"/>
</dbReference>
<feature type="compositionally biased region" description="Basic and acidic residues" evidence="1">
    <location>
        <begin position="71"/>
        <end position="81"/>
    </location>
</feature>
<evidence type="ECO:0000256" key="1">
    <source>
        <dbReference type="SAM" id="MobiDB-lite"/>
    </source>
</evidence>
<reference evidence="2 3" key="1">
    <citation type="submission" date="2019-04" db="EMBL/GenBank/DDBJ databases">
        <title>An improved genome assembly and genetic linkage map for asparagus bean, Vigna unguiculata ssp. sesquipedialis.</title>
        <authorList>
            <person name="Xia Q."/>
            <person name="Zhang R."/>
            <person name="Dong Y."/>
        </authorList>
    </citation>
    <scope>NUCLEOTIDE SEQUENCE [LARGE SCALE GENOMIC DNA]</scope>
    <source>
        <tissue evidence="2">Leaf</tissue>
    </source>
</reference>
<dbReference type="AlphaFoldDB" id="A0A4D6MGP6"/>
<accession>A0A4D6MGP6</accession>
<proteinExistence type="predicted"/>
<gene>
    <name evidence="2" type="ORF">DEO72_LG7g1893</name>
</gene>
<dbReference type="Proteomes" id="UP000501690">
    <property type="component" value="Linkage Group LG7"/>
</dbReference>
<feature type="region of interest" description="Disordered" evidence="1">
    <location>
        <begin position="67"/>
        <end position="116"/>
    </location>
</feature>
<sequence length="116" mass="13431">MEGTRNYVSSYSELGMPTMFATYAKTPPFAQVWLHTNRQIPNFLDGMDHPQQDSVYYVHNPCAKASSFAAHDGHQDAKDQEPQPSQQEQPIPEERRRNPTKHKRRPRCGTRHCYSD</sequence>
<feature type="compositionally biased region" description="Basic residues" evidence="1">
    <location>
        <begin position="98"/>
        <end position="110"/>
    </location>
</feature>
<evidence type="ECO:0000313" key="2">
    <source>
        <dbReference type="EMBL" id="QCE00603.1"/>
    </source>
</evidence>
<organism evidence="2 3">
    <name type="scientific">Vigna unguiculata</name>
    <name type="common">Cowpea</name>
    <dbReference type="NCBI Taxonomy" id="3917"/>
    <lineage>
        <taxon>Eukaryota</taxon>
        <taxon>Viridiplantae</taxon>
        <taxon>Streptophyta</taxon>
        <taxon>Embryophyta</taxon>
        <taxon>Tracheophyta</taxon>
        <taxon>Spermatophyta</taxon>
        <taxon>Magnoliopsida</taxon>
        <taxon>eudicotyledons</taxon>
        <taxon>Gunneridae</taxon>
        <taxon>Pentapetalae</taxon>
        <taxon>rosids</taxon>
        <taxon>fabids</taxon>
        <taxon>Fabales</taxon>
        <taxon>Fabaceae</taxon>
        <taxon>Papilionoideae</taxon>
        <taxon>50 kb inversion clade</taxon>
        <taxon>NPAAA clade</taxon>
        <taxon>indigoferoid/millettioid clade</taxon>
        <taxon>Phaseoleae</taxon>
        <taxon>Vigna</taxon>
    </lineage>
</organism>
<keyword evidence="3" id="KW-1185">Reference proteome</keyword>
<evidence type="ECO:0000313" key="3">
    <source>
        <dbReference type="Proteomes" id="UP000501690"/>
    </source>
</evidence>
<protein>
    <submittedName>
        <fullName evidence="2">Uncharacterized protein</fullName>
    </submittedName>
</protein>
<name>A0A4D6MGP6_VIGUN</name>